<dbReference type="SUPFAM" id="SSF54001">
    <property type="entry name" value="Cysteine proteinases"/>
    <property type="match status" value="1"/>
</dbReference>
<evidence type="ECO:0000313" key="3">
    <source>
        <dbReference type="EMBL" id="QHT84016.1"/>
    </source>
</evidence>
<name>A0A6C0HV50_9ZZZZ</name>
<reference evidence="3" key="1">
    <citation type="journal article" date="2020" name="Nature">
        <title>Giant virus diversity and host interactions through global metagenomics.</title>
        <authorList>
            <person name="Schulz F."/>
            <person name="Roux S."/>
            <person name="Paez-Espino D."/>
            <person name="Jungbluth S."/>
            <person name="Walsh D.A."/>
            <person name="Denef V.J."/>
            <person name="McMahon K.D."/>
            <person name="Konstantinidis K.T."/>
            <person name="Eloe-Fadrosh E.A."/>
            <person name="Kyrpides N.C."/>
            <person name="Woyke T."/>
        </authorList>
    </citation>
    <scope>NUCLEOTIDE SEQUENCE</scope>
    <source>
        <strain evidence="3">GVMAG-M-3300023184-16</strain>
    </source>
</reference>
<sequence>MLQSPQKSIKMTRESIKSNIHPEVLYVPKQTVYSEDCNIELSVYEIQALGKEFVIALGKPKYTHSARGVIFVPIYFVPSDTHSPKLQIGIYEYEKDRAIALLDKDGDLNIHELVPIFFPWTDSILSTISSKPTEYLTKSAFKSPKEDEEEEGEEETKGSDDSSSSEDEDVFRLSKTSTKNAVATVAKKTNIVQKNNVFTVRTLSVPPPVLPVETKEMSQEIKKSYHAYPQEPWIQTFMKNPHYQIHKVEDNGDCLFATIRDAFKSMGYDTTVEKLREILVQEVTPDIFQENRKLFLELEGSKKEYDTEIEKIKQGNTLLKNRFKLSNTKERQSIRDELQNLTQKYTEILENKQTTETIIKETMGNISKIDTFEKYKQFLKTTSFWADSWAISTLEKVLNIKIIIFSQLYYEENAMHSVLNCGEVNKALEKQGKFNPEHYIMVTYDGSHYNLLSYKNKKILSFPEIPYDVKTMIVNKCIERNAGIYYMIEDFRNFKVELGIQPDVGSPEDEPEDETELDVSDLYDPTIVFRFFAKSEQSPLPGKGAGESIPADKVIEYKSLKTIPNWRRKLDDTWIDVEHPFMIDGLQYASVEHYYQSSKFRFEHAAPSNLQFAALFALKSLSDVSKESKESKGSEISKDVLLAAAAGSKSGKWKSKSKDSAKAVEGLRPSTKKEILLRPKEVAMDPQFYAGRHLQERMRGLHAKFTQIPEFKKILEMTKRAKLVHYIAKNPPEVDIPLMKTRISIGTQVPIKPPG</sequence>
<dbReference type="Gene3D" id="3.90.70.80">
    <property type="match status" value="1"/>
</dbReference>
<dbReference type="SUPFAM" id="SSF143990">
    <property type="entry name" value="YbiA-like"/>
    <property type="match status" value="1"/>
</dbReference>
<protein>
    <recommendedName>
        <fullName evidence="2">OTU domain-containing protein</fullName>
    </recommendedName>
</protein>
<feature type="domain" description="OTU" evidence="2">
    <location>
        <begin position="251"/>
        <end position="449"/>
    </location>
</feature>
<dbReference type="EMBL" id="MN740015">
    <property type="protein sequence ID" value="QHT84016.1"/>
    <property type="molecule type" value="Genomic_DNA"/>
</dbReference>
<evidence type="ECO:0000259" key="2">
    <source>
        <dbReference type="Pfam" id="PF02338"/>
    </source>
</evidence>
<dbReference type="InterPro" id="IPR037238">
    <property type="entry name" value="YbiA-like_sf"/>
</dbReference>
<dbReference type="AlphaFoldDB" id="A0A6C0HV50"/>
<dbReference type="InterPro" id="IPR038765">
    <property type="entry name" value="Papain-like_cys_pep_sf"/>
</dbReference>
<organism evidence="3">
    <name type="scientific">viral metagenome</name>
    <dbReference type="NCBI Taxonomy" id="1070528"/>
    <lineage>
        <taxon>unclassified sequences</taxon>
        <taxon>metagenomes</taxon>
        <taxon>organismal metagenomes</taxon>
    </lineage>
</organism>
<dbReference type="InterPro" id="IPR003323">
    <property type="entry name" value="OTU_dom"/>
</dbReference>
<dbReference type="Gene3D" id="1.10.357.40">
    <property type="entry name" value="YbiA-like"/>
    <property type="match status" value="1"/>
</dbReference>
<proteinExistence type="predicted"/>
<evidence type="ECO:0000256" key="1">
    <source>
        <dbReference type="SAM" id="MobiDB-lite"/>
    </source>
</evidence>
<feature type="region of interest" description="Disordered" evidence="1">
    <location>
        <begin position="139"/>
        <end position="173"/>
    </location>
</feature>
<accession>A0A6C0HV50</accession>
<dbReference type="Pfam" id="PF02338">
    <property type="entry name" value="OTU"/>
    <property type="match status" value="1"/>
</dbReference>